<dbReference type="GO" id="GO:0070290">
    <property type="term" value="F:N-acylphosphatidylethanolamine-specific phospholipase D activity"/>
    <property type="evidence" value="ECO:0007669"/>
    <property type="project" value="TreeGrafter"/>
</dbReference>
<protein>
    <submittedName>
        <fullName evidence="3">Beta-lactamase superfamily domain-domain-containing protein</fullName>
    </submittedName>
</protein>
<dbReference type="GO" id="GO:0070291">
    <property type="term" value="P:N-acylethanolamine metabolic process"/>
    <property type="evidence" value="ECO:0007669"/>
    <property type="project" value="TreeGrafter"/>
</dbReference>
<dbReference type="RefSeq" id="XP_040722247.1">
    <property type="nucleotide sequence ID" value="XM_040868117.1"/>
</dbReference>
<dbReference type="SUPFAM" id="SSF56281">
    <property type="entry name" value="Metallo-hydrolase/oxidoreductase"/>
    <property type="match status" value="1"/>
</dbReference>
<dbReference type="OrthoDB" id="332863at2759"/>
<dbReference type="InterPro" id="IPR001279">
    <property type="entry name" value="Metallo-B-lactamas"/>
</dbReference>
<dbReference type="GeneID" id="63784716"/>
<evidence type="ECO:0000313" key="4">
    <source>
        <dbReference type="Proteomes" id="UP000193685"/>
    </source>
</evidence>
<organism evidence="3 4">
    <name type="scientific">Protomyces lactucae-debilis</name>
    <dbReference type="NCBI Taxonomy" id="2754530"/>
    <lineage>
        <taxon>Eukaryota</taxon>
        <taxon>Fungi</taxon>
        <taxon>Dikarya</taxon>
        <taxon>Ascomycota</taxon>
        <taxon>Taphrinomycotina</taxon>
        <taxon>Taphrinomycetes</taxon>
        <taxon>Taphrinales</taxon>
        <taxon>Protomycetaceae</taxon>
        <taxon>Protomyces</taxon>
    </lineage>
</organism>
<dbReference type="GO" id="GO:0070292">
    <property type="term" value="P:N-acylphosphatidylethanolamine metabolic process"/>
    <property type="evidence" value="ECO:0007669"/>
    <property type="project" value="TreeGrafter"/>
</dbReference>
<dbReference type="STRING" id="56484.A0A1Y2EWD5"/>
<dbReference type="PANTHER" id="PTHR15032:SF4">
    <property type="entry name" value="N-ACYL-PHOSPHATIDYLETHANOLAMINE-HYDROLYZING PHOSPHOLIPASE D"/>
    <property type="match status" value="1"/>
</dbReference>
<dbReference type="EMBL" id="MCFI01000027">
    <property type="protein sequence ID" value="ORY75135.1"/>
    <property type="molecule type" value="Genomic_DNA"/>
</dbReference>
<evidence type="ECO:0000259" key="2">
    <source>
        <dbReference type="Pfam" id="PF12706"/>
    </source>
</evidence>
<evidence type="ECO:0000313" key="3">
    <source>
        <dbReference type="EMBL" id="ORY75135.1"/>
    </source>
</evidence>
<proteinExistence type="predicted"/>
<dbReference type="InterPro" id="IPR036866">
    <property type="entry name" value="RibonucZ/Hydroxyglut_hydro"/>
</dbReference>
<dbReference type="Gene3D" id="3.60.15.10">
    <property type="entry name" value="Ribonuclease Z/Hydroxyacylglutathione hydrolase-like"/>
    <property type="match status" value="1"/>
</dbReference>
<evidence type="ECO:0000256" key="1">
    <source>
        <dbReference type="SAM" id="MobiDB-lite"/>
    </source>
</evidence>
<dbReference type="AlphaFoldDB" id="A0A1Y2EWD5"/>
<feature type="region of interest" description="Disordered" evidence="1">
    <location>
        <begin position="24"/>
        <end position="45"/>
    </location>
</feature>
<feature type="domain" description="Metallo-beta-lactamase" evidence="2">
    <location>
        <begin position="118"/>
        <end position="339"/>
    </location>
</feature>
<dbReference type="GO" id="GO:0005737">
    <property type="term" value="C:cytoplasm"/>
    <property type="evidence" value="ECO:0007669"/>
    <property type="project" value="TreeGrafter"/>
</dbReference>
<dbReference type="Proteomes" id="UP000193685">
    <property type="component" value="Unassembled WGS sequence"/>
</dbReference>
<reference evidence="3 4" key="1">
    <citation type="submission" date="2016-07" db="EMBL/GenBank/DDBJ databases">
        <title>Pervasive Adenine N6-methylation of Active Genes in Fungi.</title>
        <authorList>
            <consortium name="DOE Joint Genome Institute"/>
            <person name="Mondo S.J."/>
            <person name="Dannebaum R.O."/>
            <person name="Kuo R.C."/>
            <person name="Labutti K."/>
            <person name="Haridas S."/>
            <person name="Kuo A."/>
            <person name="Salamov A."/>
            <person name="Ahrendt S.R."/>
            <person name="Lipzen A."/>
            <person name="Sullivan W."/>
            <person name="Andreopoulos W.B."/>
            <person name="Clum A."/>
            <person name="Lindquist E."/>
            <person name="Daum C."/>
            <person name="Ramamoorthy G.K."/>
            <person name="Gryganskyi A."/>
            <person name="Culley D."/>
            <person name="Magnuson J.K."/>
            <person name="James T.Y."/>
            <person name="O'Malley M.A."/>
            <person name="Stajich J.E."/>
            <person name="Spatafora J.W."/>
            <person name="Visel A."/>
            <person name="Grigoriev I.V."/>
        </authorList>
    </citation>
    <scope>NUCLEOTIDE SEQUENCE [LARGE SCALE GENOMIC DNA]</scope>
    <source>
        <strain evidence="3 4">12-1054</strain>
    </source>
</reference>
<dbReference type="Pfam" id="PF12706">
    <property type="entry name" value="Lactamase_B_2"/>
    <property type="match status" value="1"/>
</dbReference>
<name>A0A1Y2EWD5_PROLT</name>
<dbReference type="OMA" id="RMAPMHW"/>
<accession>A0A1Y2EWD5</accession>
<comment type="caution">
    <text evidence="3">The sequence shown here is derived from an EMBL/GenBank/DDBJ whole genome shotgun (WGS) entry which is preliminary data.</text>
</comment>
<gene>
    <name evidence="3" type="ORF">BCR37DRAFT_352281</name>
</gene>
<sequence>MVSAAASLSNTPRFTSVATARAIPDNHRSHHPKPGTKQFTNPWPSFGERVPPVQFMLGALRGEIGSRVKIPVDVHEGVGWQKPNFASGNAASTKVAWLGHASCYLELARPPEATRGLRILCDPVFSNRCSPVQFAGPKRFTRPATTVDELPEIDLVLISHCHYDHLDVDTVTQLKKRFPYIRFATGLGNKAWFDACGIESIELDWWDEIVFEKLSQSVRLSFLPGQHFANRGLNDQQMTLWGSFSIEGQDGKRIWFAGDTGRRTIPAALEGASEAELAHLPICPAHAQIGQMRGPFDFAMIPIGAYLPRRLMSPVHISPIEAVEVYKEVQAKRAVAIHWGTFTLAGEEVYQAREELERFSREQGITGFESWNMGEIMEV</sequence>
<keyword evidence="4" id="KW-1185">Reference proteome</keyword>
<dbReference type="PANTHER" id="PTHR15032">
    <property type="entry name" value="N-ACYL-PHOSPHATIDYLETHANOLAMINE-HYDROLYZING PHOSPHOLIPASE D"/>
    <property type="match status" value="1"/>
</dbReference>